<name>D3LWH4_9FIRM</name>
<dbReference type="OrthoDB" id="9807767at2"/>
<feature type="active site" description="Proton acceptor" evidence="3">
    <location>
        <position position="67"/>
    </location>
</feature>
<dbReference type="InterPro" id="IPR003697">
    <property type="entry name" value="Maf-like"/>
</dbReference>
<dbReference type="GO" id="GO:0009117">
    <property type="term" value="P:nucleotide metabolic process"/>
    <property type="evidence" value="ECO:0007669"/>
    <property type="project" value="UniProtKB-KW"/>
</dbReference>
<dbReference type="NCBIfam" id="TIGR00172">
    <property type="entry name" value="maf"/>
    <property type="match status" value="1"/>
</dbReference>
<comment type="function">
    <text evidence="3">Nucleoside triphosphate pyrophosphatase that hydrolyzes dTTP and UTP. May have a dual role in cell division arrest and in preventing the incorporation of modified nucleotides into cellular nucleic acids.</text>
</comment>
<accession>D3LWH4</accession>
<comment type="subcellular location">
    <subcellularLocation>
        <location evidence="3">Cytoplasm</location>
    </subcellularLocation>
</comment>
<comment type="catalytic activity">
    <reaction evidence="3">
        <text>dTTP + H2O = dTMP + diphosphate + H(+)</text>
        <dbReference type="Rhea" id="RHEA:28534"/>
        <dbReference type="ChEBI" id="CHEBI:15377"/>
        <dbReference type="ChEBI" id="CHEBI:15378"/>
        <dbReference type="ChEBI" id="CHEBI:33019"/>
        <dbReference type="ChEBI" id="CHEBI:37568"/>
        <dbReference type="ChEBI" id="CHEBI:63528"/>
        <dbReference type="EC" id="3.6.1.9"/>
    </reaction>
</comment>
<reference evidence="6" key="1">
    <citation type="submission" date="2009-12" db="EMBL/GenBank/DDBJ databases">
        <title>Sequence of Clostridiales genomosp. BVAB3 str. UPII9-5.</title>
        <authorList>
            <person name="Madupu R."/>
            <person name="Durkin A.S."/>
            <person name="Torralba M."/>
            <person name="Methe B."/>
            <person name="Sutton G.G."/>
            <person name="Strausberg R.L."/>
            <person name="Nelson K.E."/>
        </authorList>
    </citation>
    <scope>NUCLEOTIDE SEQUENCE [LARGE SCALE GENOMIC DNA]</scope>
    <source>
        <strain evidence="6">28L</strain>
    </source>
</reference>
<dbReference type="EMBL" id="AFIJ01000044">
    <property type="protein sequence ID" value="EGL38383.1"/>
    <property type="molecule type" value="Genomic_DNA"/>
</dbReference>
<evidence type="ECO:0000256" key="2">
    <source>
        <dbReference type="ARBA" id="ARBA00022801"/>
    </source>
</evidence>
<comment type="cofactor">
    <cofactor evidence="1 3">
        <name>a divalent metal cation</name>
        <dbReference type="ChEBI" id="CHEBI:60240"/>
    </cofactor>
</comment>
<keyword evidence="2 3" id="KW-0378">Hydrolase</keyword>
<dbReference type="EMBL" id="ADGP01000028">
    <property type="protein sequence ID" value="EFD93455.1"/>
    <property type="molecule type" value="Genomic_DNA"/>
</dbReference>
<dbReference type="Proteomes" id="UP000004018">
    <property type="component" value="Unassembled WGS sequence"/>
</dbReference>
<keyword evidence="3" id="KW-0963">Cytoplasm</keyword>
<dbReference type="GO" id="GO:0005737">
    <property type="term" value="C:cytoplasm"/>
    <property type="evidence" value="ECO:0007669"/>
    <property type="project" value="UniProtKB-SubCell"/>
</dbReference>
<dbReference type="Gene3D" id="3.90.950.10">
    <property type="match status" value="1"/>
</dbReference>
<dbReference type="STRING" id="699218.HMPREF0889_0414"/>
<protein>
    <recommendedName>
        <fullName evidence="3">dTTP/UTP pyrophosphatase</fullName>
        <shortName evidence="3">dTTPase/UTPase</shortName>
        <ecNumber evidence="3">3.6.1.9</ecNumber>
    </recommendedName>
    <alternativeName>
        <fullName evidence="3">Nucleoside triphosphate pyrophosphatase</fullName>
    </alternativeName>
    <alternativeName>
        <fullName evidence="3">Nucleotide pyrophosphatase</fullName>
        <shortName evidence="3">Nucleotide PPase</shortName>
    </alternativeName>
</protein>
<evidence type="ECO:0000313" key="6">
    <source>
        <dbReference type="Proteomes" id="UP000003242"/>
    </source>
</evidence>
<sequence>MLLLASGSPRRRELLKFLGITFMVEPGSYKEEKPQHGDAAAFCLRQALGKTQSVAVKHPDMWVLGADTVVALDGDILGKPQDAAQAEAMLRRLSGRTHRVFTAIVLQRQEERLQKVVETQVRFRELSAAEIAAYAATGEPSDKAGAYGIQGKAAAFVAAIHGSYTNVVGLPLAEVYEALKAVRVIV</sequence>
<keyword evidence="3" id="KW-0546">Nucleotide metabolism</keyword>
<reference evidence="4" key="2">
    <citation type="submission" date="2009-12" db="EMBL/GenBank/DDBJ databases">
        <authorList>
            <person name="Madupu R."/>
            <person name="Durkin A.S."/>
            <person name="Torralba M."/>
            <person name="Methe B."/>
            <person name="Sutton G.G."/>
            <person name="Strausberg R.L."/>
            <person name="Nelson K.E."/>
        </authorList>
    </citation>
    <scope>NUCLEOTIDE SEQUENCE</scope>
    <source>
        <strain evidence="4">28L</strain>
    </source>
</reference>
<comment type="caution">
    <text evidence="3">Lacks conserved residue(s) required for the propagation of feature annotation.</text>
</comment>
<evidence type="ECO:0000313" key="5">
    <source>
        <dbReference type="EMBL" id="EGL38383.1"/>
    </source>
</evidence>
<keyword evidence="7" id="KW-1185">Reference proteome</keyword>
<dbReference type="Proteomes" id="UP000003242">
    <property type="component" value="Unassembled WGS sequence"/>
</dbReference>
<comment type="similarity">
    <text evidence="3">Belongs to the Maf family. YhdE subfamily.</text>
</comment>
<evidence type="ECO:0000256" key="1">
    <source>
        <dbReference type="ARBA" id="ARBA00001968"/>
    </source>
</evidence>
<dbReference type="RefSeq" id="WP_007391757.1">
    <property type="nucleotide sequence ID" value="NZ_ADGP01000028.1"/>
</dbReference>
<evidence type="ECO:0000313" key="7">
    <source>
        <dbReference type="Proteomes" id="UP000004018"/>
    </source>
</evidence>
<dbReference type="eggNOG" id="COG0424">
    <property type="taxonomic scope" value="Bacteria"/>
</dbReference>
<dbReference type="CDD" id="cd00555">
    <property type="entry name" value="Maf"/>
    <property type="match status" value="1"/>
</dbReference>
<reference evidence="5 7" key="3">
    <citation type="submission" date="2011-04" db="EMBL/GenBank/DDBJ databases">
        <authorList>
            <person name="Harkins D.M."/>
            <person name="Madupu R."/>
            <person name="Durkin A.S."/>
            <person name="Torralba M."/>
            <person name="Methe B."/>
            <person name="Sutton G.G."/>
            <person name="Nelson K.E."/>
        </authorList>
    </citation>
    <scope>NUCLEOTIDE SEQUENCE [LARGE SCALE GENOMIC DNA]</scope>
    <source>
        <strain evidence="5 7">UPII 199-6</strain>
    </source>
</reference>
<feature type="site" description="Important for substrate specificity" evidence="3">
    <location>
        <position position="150"/>
    </location>
</feature>
<dbReference type="AlphaFoldDB" id="D3LWH4"/>
<dbReference type="GO" id="GO:0047429">
    <property type="term" value="F:nucleoside triphosphate diphosphatase activity"/>
    <property type="evidence" value="ECO:0007669"/>
    <property type="project" value="UniProtKB-EC"/>
</dbReference>
<dbReference type="InterPro" id="IPR029001">
    <property type="entry name" value="ITPase-like_fam"/>
</dbReference>
<dbReference type="SUPFAM" id="SSF52972">
    <property type="entry name" value="ITPase-like"/>
    <property type="match status" value="1"/>
</dbReference>
<organism evidence="4 6">
    <name type="scientific">Megasphaera lornae</name>
    <dbReference type="NCBI Taxonomy" id="1000568"/>
    <lineage>
        <taxon>Bacteria</taxon>
        <taxon>Bacillati</taxon>
        <taxon>Bacillota</taxon>
        <taxon>Negativicutes</taxon>
        <taxon>Veillonellales</taxon>
        <taxon>Veillonellaceae</taxon>
        <taxon>Megasphaera</taxon>
    </lineage>
</organism>
<dbReference type="HAMAP" id="MF_00528">
    <property type="entry name" value="Maf"/>
    <property type="match status" value="1"/>
</dbReference>
<evidence type="ECO:0000256" key="3">
    <source>
        <dbReference type="HAMAP-Rule" id="MF_00528"/>
    </source>
</evidence>
<dbReference type="PIRSF" id="PIRSF006305">
    <property type="entry name" value="Maf"/>
    <property type="match status" value="1"/>
</dbReference>
<feature type="site" description="Important for substrate specificity" evidence="3">
    <location>
        <position position="10"/>
    </location>
</feature>
<gene>
    <name evidence="4" type="primary">maf</name>
    <name evidence="4" type="ORF">HMPREF0889_0414</name>
    <name evidence="5" type="ORF">HMPREF1039_1516</name>
</gene>
<comment type="caution">
    <text evidence="4">The sequence shown here is derived from an EMBL/GenBank/DDBJ whole genome shotgun (WGS) entry which is preliminary data.</text>
</comment>
<dbReference type="Pfam" id="PF02545">
    <property type="entry name" value="Maf"/>
    <property type="match status" value="1"/>
</dbReference>
<feature type="site" description="Important for substrate specificity" evidence="3">
    <location>
        <position position="68"/>
    </location>
</feature>
<comment type="catalytic activity">
    <reaction evidence="3">
        <text>UTP + H2O = UMP + diphosphate + H(+)</text>
        <dbReference type="Rhea" id="RHEA:29395"/>
        <dbReference type="ChEBI" id="CHEBI:15377"/>
        <dbReference type="ChEBI" id="CHEBI:15378"/>
        <dbReference type="ChEBI" id="CHEBI:33019"/>
        <dbReference type="ChEBI" id="CHEBI:46398"/>
        <dbReference type="ChEBI" id="CHEBI:57865"/>
        <dbReference type="EC" id="3.6.1.9"/>
    </reaction>
</comment>
<dbReference type="PANTHER" id="PTHR43213">
    <property type="entry name" value="BIFUNCTIONAL DTTP/UTP PYROPHOSPHATASE/METHYLTRANSFERASE PROTEIN-RELATED"/>
    <property type="match status" value="1"/>
</dbReference>
<proteinExistence type="inferred from homology"/>
<dbReference type="EC" id="3.6.1.9" evidence="3"/>
<evidence type="ECO:0000313" key="4">
    <source>
        <dbReference type="EMBL" id="EFD93455.1"/>
    </source>
</evidence>
<dbReference type="PANTHER" id="PTHR43213:SF5">
    <property type="entry name" value="BIFUNCTIONAL DTTP_UTP PYROPHOSPHATASE_METHYLTRANSFERASE PROTEIN-RELATED"/>
    <property type="match status" value="1"/>
</dbReference>